<evidence type="ECO:0000313" key="5">
    <source>
        <dbReference type="EMBL" id="CCI54046.1"/>
    </source>
</evidence>
<organism evidence="5 6">
    <name type="scientific">Nostocoides jenkinsii Ben 74</name>
    <dbReference type="NCBI Taxonomy" id="1193518"/>
    <lineage>
        <taxon>Bacteria</taxon>
        <taxon>Bacillati</taxon>
        <taxon>Actinomycetota</taxon>
        <taxon>Actinomycetes</taxon>
        <taxon>Micrococcales</taxon>
        <taxon>Intrasporangiaceae</taxon>
        <taxon>Nostocoides</taxon>
    </lineage>
</organism>
<proteinExistence type="inferred from homology"/>
<dbReference type="STRING" id="1193518.BN13_560007"/>
<keyword evidence="5" id="KW-0436">Ligase</keyword>
<dbReference type="EMBL" id="CAJC01000168">
    <property type="protein sequence ID" value="CCI54046.1"/>
    <property type="molecule type" value="Genomic_DNA"/>
</dbReference>
<dbReference type="PANTHER" id="PTHR23407:SF1">
    <property type="entry name" value="5-FORMYLTETRAHYDROFOLATE CYCLO-LIGASE"/>
    <property type="match status" value="1"/>
</dbReference>
<dbReference type="AlphaFoldDB" id="A0A077M9M0"/>
<evidence type="ECO:0000256" key="2">
    <source>
        <dbReference type="ARBA" id="ARBA00022741"/>
    </source>
</evidence>
<evidence type="ECO:0000256" key="1">
    <source>
        <dbReference type="ARBA" id="ARBA00010638"/>
    </source>
</evidence>
<dbReference type="GO" id="GO:0030272">
    <property type="term" value="F:5-formyltetrahydrofolate cyclo-ligase activity"/>
    <property type="evidence" value="ECO:0007669"/>
    <property type="project" value="TreeGrafter"/>
</dbReference>
<feature type="binding site" evidence="4">
    <location>
        <position position="60"/>
    </location>
    <ligand>
        <name>substrate</name>
    </ligand>
</feature>
<sequence length="185" mass="19937">MPSAKQILRAERRARRRQIALARDLAADGEAMAQHLEPLLDELGIGAGDAVTAYEPIPGEPDIRPVCRVLAARGARVLVPITLASYDLDWADLADPGRTPLGLDAHAPCRLLLVPGLSVDHTGARIGQAGGCYDRSLPLADRRSPRVVILHPEEILVEPMPTDPWDQRVDGVLSAAGLAWLDTSR</sequence>
<feature type="binding site" evidence="4">
    <location>
        <position position="55"/>
    </location>
    <ligand>
        <name>substrate</name>
    </ligand>
</feature>
<feature type="binding site" evidence="4">
    <location>
        <begin position="5"/>
        <end position="9"/>
    </location>
    <ligand>
        <name>ATP</name>
        <dbReference type="ChEBI" id="CHEBI:30616"/>
    </ligand>
</feature>
<accession>A0A077M9M0</accession>
<reference evidence="5 6" key="1">
    <citation type="journal article" date="2013" name="ISME J.">
        <title>A metabolic model for members of the genus Tetrasphaera involved in enhanced biological phosphorus removal.</title>
        <authorList>
            <person name="Kristiansen R."/>
            <person name="Nguyen H.T.T."/>
            <person name="Saunders A.M."/>
            <person name="Nielsen J.L."/>
            <person name="Wimmer R."/>
            <person name="Le V.Q."/>
            <person name="McIlroy S.J."/>
            <person name="Petrovski S."/>
            <person name="Seviour R.J."/>
            <person name="Calteau A."/>
            <person name="Nielsen K.L."/>
            <person name="Nielsen P.H."/>
        </authorList>
    </citation>
    <scope>NUCLEOTIDE SEQUENCE [LARGE SCALE GENOMIC DNA]</scope>
    <source>
        <strain evidence="5 6">Ben 74</strain>
    </source>
</reference>
<dbReference type="OrthoDB" id="3242798at2"/>
<dbReference type="PANTHER" id="PTHR23407">
    <property type="entry name" value="ATPASE INHIBITOR/5-FORMYLTETRAHYDROFOLATE CYCLO-LIGASE"/>
    <property type="match status" value="1"/>
</dbReference>
<dbReference type="GO" id="GO:0009396">
    <property type="term" value="P:folic acid-containing compound biosynthetic process"/>
    <property type="evidence" value="ECO:0007669"/>
    <property type="project" value="TreeGrafter"/>
</dbReference>
<comment type="caution">
    <text evidence="5">The sequence shown here is derived from an EMBL/GenBank/DDBJ whole genome shotgun (WGS) entry which is preliminary data.</text>
</comment>
<dbReference type="InterPro" id="IPR002698">
    <property type="entry name" value="FTHF_cligase"/>
</dbReference>
<evidence type="ECO:0000256" key="3">
    <source>
        <dbReference type="ARBA" id="ARBA00022840"/>
    </source>
</evidence>
<dbReference type="SUPFAM" id="SSF100950">
    <property type="entry name" value="NagB/RpiA/CoA transferase-like"/>
    <property type="match status" value="1"/>
</dbReference>
<keyword evidence="2 4" id="KW-0547">Nucleotide-binding</keyword>
<protein>
    <submittedName>
        <fullName evidence="5">Putative ligase</fullName>
    </submittedName>
</protein>
<gene>
    <name evidence="5" type="ORF">BN13_560007</name>
</gene>
<dbReference type="Gene3D" id="3.40.50.10420">
    <property type="entry name" value="NagB/RpiA/CoA transferase-like"/>
    <property type="match status" value="1"/>
</dbReference>
<name>A0A077M9M0_9MICO</name>
<evidence type="ECO:0000256" key="4">
    <source>
        <dbReference type="PIRSR" id="PIRSR006806-1"/>
    </source>
</evidence>
<dbReference type="RefSeq" id="WP_048546466.1">
    <property type="nucleotide sequence ID" value="NZ_HF571038.1"/>
</dbReference>
<dbReference type="Pfam" id="PF01812">
    <property type="entry name" value="5-FTHF_cyc-lig"/>
    <property type="match status" value="1"/>
</dbReference>
<evidence type="ECO:0000313" key="6">
    <source>
        <dbReference type="Proteomes" id="UP000035720"/>
    </source>
</evidence>
<keyword evidence="6" id="KW-1185">Reference proteome</keyword>
<keyword evidence="3 4" id="KW-0067">ATP-binding</keyword>
<dbReference type="InterPro" id="IPR037171">
    <property type="entry name" value="NagB/RpiA_transferase-like"/>
</dbReference>
<comment type="similarity">
    <text evidence="1">Belongs to the 5-formyltetrahydrofolate cyclo-ligase family.</text>
</comment>
<feature type="binding site" evidence="4">
    <location>
        <begin position="125"/>
        <end position="133"/>
    </location>
    <ligand>
        <name>ATP</name>
        <dbReference type="ChEBI" id="CHEBI:30616"/>
    </ligand>
</feature>
<dbReference type="GO" id="GO:0005524">
    <property type="term" value="F:ATP binding"/>
    <property type="evidence" value="ECO:0007669"/>
    <property type="project" value="UniProtKB-KW"/>
</dbReference>
<dbReference type="GO" id="GO:0035999">
    <property type="term" value="P:tetrahydrofolate interconversion"/>
    <property type="evidence" value="ECO:0007669"/>
    <property type="project" value="TreeGrafter"/>
</dbReference>
<dbReference type="InterPro" id="IPR024185">
    <property type="entry name" value="FTHF_cligase-like_sf"/>
</dbReference>
<dbReference type="PIRSF" id="PIRSF006806">
    <property type="entry name" value="FTHF_cligase"/>
    <property type="match status" value="1"/>
</dbReference>
<dbReference type="Proteomes" id="UP000035720">
    <property type="component" value="Unassembled WGS sequence"/>
</dbReference>